<organism evidence="1 2">
    <name type="scientific">Modicisalibacter xianhensis</name>
    <dbReference type="NCBI Taxonomy" id="442341"/>
    <lineage>
        <taxon>Bacteria</taxon>
        <taxon>Pseudomonadati</taxon>
        <taxon>Pseudomonadota</taxon>
        <taxon>Gammaproteobacteria</taxon>
        <taxon>Oceanospirillales</taxon>
        <taxon>Halomonadaceae</taxon>
        <taxon>Modicisalibacter</taxon>
    </lineage>
</organism>
<gene>
    <name evidence="1" type="ORF">SAMN04487959_1348</name>
</gene>
<dbReference type="EMBL" id="FOPY01000034">
    <property type="protein sequence ID" value="SFI24155.1"/>
    <property type="molecule type" value="Genomic_DNA"/>
</dbReference>
<protein>
    <submittedName>
        <fullName evidence="1">Uncharacterized protein</fullName>
    </submittedName>
</protein>
<reference evidence="1 2" key="1">
    <citation type="submission" date="2016-10" db="EMBL/GenBank/DDBJ databases">
        <authorList>
            <person name="de Groot N.N."/>
        </authorList>
    </citation>
    <scope>NUCLEOTIDE SEQUENCE [LARGE SCALE GENOMIC DNA]</scope>
    <source>
        <strain evidence="1 2">CGMCC 1.6848</strain>
    </source>
</reference>
<evidence type="ECO:0000313" key="2">
    <source>
        <dbReference type="Proteomes" id="UP000199040"/>
    </source>
</evidence>
<dbReference type="Proteomes" id="UP000199040">
    <property type="component" value="Unassembled WGS sequence"/>
</dbReference>
<evidence type="ECO:0000313" key="1">
    <source>
        <dbReference type="EMBL" id="SFI24155.1"/>
    </source>
</evidence>
<proteinExistence type="predicted"/>
<accession>A0A1I3GKX7</accession>
<name>A0A1I3GKX7_9GAMM</name>
<keyword evidence="2" id="KW-1185">Reference proteome</keyword>
<sequence length="39" mass="4340">MKNWSVKSSLTAALVLPKAKTPALPIKKAVVQEEEWAEF</sequence>
<dbReference type="AlphaFoldDB" id="A0A1I3GKX7"/>